<evidence type="ECO:0000313" key="2">
    <source>
        <dbReference type="Proteomes" id="UP000504610"/>
    </source>
</evidence>
<dbReference type="PANTHER" id="PTHR31099">
    <property type="entry name" value="OS06G0165300 PROTEIN"/>
    <property type="match status" value="1"/>
</dbReference>
<feature type="compositionally biased region" description="Basic and acidic residues" evidence="1">
    <location>
        <begin position="262"/>
        <end position="271"/>
    </location>
</feature>
<sequence>MASLNKSGPLTPAEYKAILKLRGIPYEATIDYPNGDTPGNMRPGYCGAYMCFFCDGLMSFPIPSFLLEILAELKLAFTQITPTFWRYVLATFVRAREEGLEFGLAELRQLYTLKRSSGVTGAFLLSLRAGRSIISDIPGKDFYWTDKFFVFKVDPVTVGDFDFSWILMKWNENVGLFGSSKATPELRGLISALRRGKCSWDSFTSERVRAAYALPSAVNRAIPVALVEPIRPRKDQKDKGVKRKDPPAEPSDANSDSAPLKRARETPDKRVTRASSQIQSPIVRVTPLSVVRLDRDAQPDSRASGEVDIEEVAPKVQRRRLILDD</sequence>
<dbReference type="AlphaFoldDB" id="A0A6J0LIB1"/>
<accession>A0A6J0LIB1</accession>
<reference evidence="3" key="1">
    <citation type="submission" date="2025-08" db="UniProtKB">
        <authorList>
            <consortium name="RefSeq"/>
        </authorList>
    </citation>
    <scope>IDENTIFICATION</scope>
    <source>
        <tissue evidence="3">Leaf</tissue>
    </source>
</reference>
<gene>
    <name evidence="3" type="primary">LOC108830656</name>
</gene>
<dbReference type="RefSeq" id="XP_018459752.1">
    <property type="nucleotide sequence ID" value="XM_018604250.1"/>
</dbReference>
<feature type="region of interest" description="Disordered" evidence="1">
    <location>
        <begin position="233"/>
        <end position="278"/>
    </location>
</feature>
<dbReference type="Proteomes" id="UP000504610">
    <property type="component" value="Unplaced"/>
</dbReference>
<proteinExistence type="predicted"/>
<dbReference type="PANTHER" id="PTHR31099:SF49">
    <property type="entry name" value="MYOSIN HEAVY CHAIN-LIKE PROTEIN"/>
    <property type="match status" value="1"/>
</dbReference>
<dbReference type="OrthoDB" id="1102599at2759"/>
<evidence type="ECO:0000256" key="1">
    <source>
        <dbReference type="SAM" id="MobiDB-lite"/>
    </source>
</evidence>
<evidence type="ECO:0000313" key="3">
    <source>
        <dbReference type="RefSeq" id="XP_018459752.1"/>
    </source>
</evidence>
<feature type="compositionally biased region" description="Basic and acidic residues" evidence="1">
    <location>
        <begin position="233"/>
        <end position="247"/>
    </location>
</feature>
<protein>
    <submittedName>
        <fullName evidence="3">Meiosis-specific protein ASY2-like</fullName>
    </submittedName>
</protein>
<name>A0A6J0LIB1_RAPSA</name>
<keyword evidence="2" id="KW-1185">Reference proteome</keyword>
<dbReference type="KEGG" id="rsz:108830656"/>
<dbReference type="GeneID" id="108830656"/>
<organism evidence="2 3">
    <name type="scientific">Raphanus sativus</name>
    <name type="common">Radish</name>
    <name type="synonym">Raphanus raphanistrum var. sativus</name>
    <dbReference type="NCBI Taxonomy" id="3726"/>
    <lineage>
        <taxon>Eukaryota</taxon>
        <taxon>Viridiplantae</taxon>
        <taxon>Streptophyta</taxon>
        <taxon>Embryophyta</taxon>
        <taxon>Tracheophyta</taxon>
        <taxon>Spermatophyta</taxon>
        <taxon>Magnoliopsida</taxon>
        <taxon>eudicotyledons</taxon>
        <taxon>Gunneridae</taxon>
        <taxon>Pentapetalae</taxon>
        <taxon>rosids</taxon>
        <taxon>malvids</taxon>
        <taxon>Brassicales</taxon>
        <taxon>Brassicaceae</taxon>
        <taxon>Brassiceae</taxon>
        <taxon>Raphanus</taxon>
    </lineage>
</organism>